<name>A0A162XUJ6_9FLAO</name>
<accession>A0A162XUJ6</accession>
<sequence length="283" mass="31332">MLLLGSLLFIGNVYSQKEKIKGNKIVNTEEVAIEGFHTIEIYDNFEVAIDESSDNQVRIEADSNLHEHIQVTVQDSILTITSDKDLRRAKALNIEIFYASDIKKITLYNKAHIKSLSTINSGELTVEANDNTEVFITADAGKLSCTANGKSTIEFHVTAKDVVYQINDNAEAKGIVTTDNLKVDLYQKGSAKLEGTVQSMLLRADNETDFYGEKLSSTKTSLIAEGSSDCYILVNEEVIIEATDKTEVFILGEPTTTTIKAFSNEATLFKKNVDYVPSKLRLN</sequence>
<dbReference type="STRING" id="1642818.AWE51_14440"/>
<dbReference type="EMBL" id="LQRT01000046">
    <property type="protein sequence ID" value="KZS38781.1"/>
    <property type="molecule type" value="Genomic_DNA"/>
</dbReference>
<evidence type="ECO:0000313" key="3">
    <source>
        <dbReference type="Proteomes" id="UP000076715"/>
    </source>
</evidence>
<dbReference type="AlphaFoldDB" id="A0A162XUJ6"/>
<gene>
    <name evidence="2" type="ORF">AWE51_14440</name>
</gene>
<evidence type="ECO:0000259" key="1">
    <source>
        <dbReference type="Pfam" id="PF10988"/>
    </source>
</evidence>
<feature type="domain" description="Putative auto-transporter adhesin head GIN" evidence="1">
    <location>
        <begin position="36"/>
        <end position="172"/>
    </location>
</feature>
<evidence type="ECO:0000313" key="2">
    <source>
        <dbReference type="EMBL" id="KZS38781.1"/>
    </source>
</evidence>
<protein>
    <recommendedName>
        <fullName evidence="1">Putative auto-transporter adhesin head GIN domain-containing protein</fullName>
    </recommendedName>
</protein>
<dbReference type="Pfam" id="PF10988">
    <property type="entry name" value="DUF2807"/>
    <property type="match status" value="1"/>
</dbReference>
<keyword evidence="3" id="KW-1185">Reference proteome</keyword>
<comment type="caution">
    <text evidence="2">The sequence shown here is derived from an EMBL/GenBank/DDBJ whole genome shotgun (WGS) entry which is preliminary data.</text>
</comment>
<reference evidence="2 3" key="1">
    <citation type="submission" date="2016-01" db="EMBL/GenBank/DDBJ databases">
        <title>The draft genome sequence of Aquimarina sp. RZW4-3-2.</title>
        <authorList>
            <person name="Wang Y."/>
        </authorList>
    </citation>
    <scope>NUCLEOTIDE SEQUENCE [LARGE SCALE GENOMIC DNA]</scope>
    <source>
        <strain evidence="2 3">RZW4-3-2</strain>
    </source>
</reference>
<dbReference type="Proteomes" id="UP000076715">
    <property type="component" value="Unassembled WGS sequence"/>
</dbReference>
<dbReference type="Gene3D" id="2.160.20.120">
    <property type="match status" value="1"/>
</dbReference>
<dbReference type="InterPro" id="IPR021255">
    <property type="entry name" value="DUF2807"/>
</dbReference>
<proteinExistence type="predicted"/>
<organism evidence="2 3">
    <name type="scientific">Aquimarina aggregata</name>
    <dbReference type="NCBI Taxonomy" id="1642818"/>
    <lineage>
        <taxon>Bacteria</taxon>
        <taxon>Pseudomonadati</taxon>
        <taxon>Bacteroidota</taxon>
        <taxon>Flavobacteriia</taxon>
        <taxon>Flavobacteriales</taxon>
        <taxon>Flavobacteriaceae</taxon>
        <taxon>Aquimarina</taxon>
    </lineage>
</organism>